<protein>
    <submittedName>
        <fullName evidence="1">Uncharacterized protein</fullName>
    </submittedName>
</protein>
<organism evidence="1 2">
    <name type="scientific">Nonomuraea coxensis DSM 45129</name>
    <dbReference type="NCBI Taxonomy" id="1122611"/>
    <lineage>
        <taxon>Bacteria</taxon>
        <taxon>Bacillati</taxon>
        <taxon>Actinomycetota</taxon>
        <taxon>Actinomycetes</taxon>
        <taxon>Streptosporangiales</taxon>
        <taxon>Streptosporangiaceae</taxon>
        <taxon>Nonomuraea</taxon>
    </lineage>
</organism>
<proteinExistence type="predicted"/>
<dbReference type="Proteomes" id="UP000824681">
    <property type="component" value="Chromosome"/>
</dbReference>
<accession>A0ABX8TXX5</accession>
<keyword evidence="2" id="KW-1185">Reference proteome</keyword>
<sequence length="61" mass="6752">MGLLRGRFREAGPRGLPGEVVQVDGFDWVEPQHPREGVEHLLRGGVRVPLLQARVLTRSPG</sequence>
<reference evidence="1 2" key="1">
    <citation type="journal article" date="2021" name="ACS Chem. Biol.">
        <title>Genomic-Led Discovery of a Novel Glycopeptide Antibiotic by Nonomuraea coxensis DSM 45129.</title>
        <authorList>
            <person name="Yushchuk O."/>
            <person name="Vior N.M."/>
            <person name="Andreo-Vidal A."/>
            <person name="Berini F."/>
            <person name="Ruckert C."/>
            <person name="Busche T."/>
            <person name="Binda E."/>
            <person name="Kalinowski J."/>
            <person name="Truman A.W."/>
            <person name="Marinelli F."/>
        </authorList>
    </citation>
    <scope>NUCLEOTIDE SEQUENCE [LARGE SCALE GENOMIC DNA]</scope>
    <source>
        <strain evidence="1 2">DSM 45129</strain>
    </source>
</reference>
<evidence type="ECO:0000313" key="1">
    <source>
        <dbReference type="EMBL" id="QYC39789.1"/>
    </source>
</evidence>
<evidence type="ECO:0000313" key="2">
    <source>
        <dbReference type="Proteomes" id="UP000824681"/>
    </source>
</evidence>
<name>A0ABX8TXX5_9ACTN</name>
<dbReference type="EMBL" id="CP068985">
    <property type="protein sequence ID" value="QYC39789.1"/>
    <property type="molecule type" value="Genomic_DNA"/>
</dbReference>
<dbReference type="RefSeq" id="WP_246649941.1">
    <property type="nucleotide sequence ID" value="NZ_CP068985.1"/>
</dbReference>
<gene>
    <name evidence="1" type="ORF">Nocox_10850</name>
</gene>